<dbReference type="EMBL" id="CATQJL010000112">
    <property type="protein sequence ID" value="CAJ0594971.1"/>
    <property type="molecule type" value="Genomic_DNA"/>
</dbReference>
<dbReference type="GO" id="GO:0008270">
    <property type="term" value="F:zinc ion binding"/>
    <property type="evidence" value="ECO:0007669"/>
    <property type="project" value="UniProtKB-KW"/>
</dbReference>
<dbReference type="PROSITE" id="PS00028">
    <property type="entry name" value="ZINC_FINGER_C2H2_1"/>
    <property type="match status" value="2"/>
</dbReference>
<keyword evidence="4" id="KW-1185">Reference proteome</keyword>
<evidence type="ECO:0000259" key="2">
    <source>
        <dbReference type="PROSITE" id="PS50157"/>
    </source>
</evidence>
<dbReference type="SMART" id="SM00355">
    <property type="entry name" value="ZnF_C2H2"/>
    <property type="match status" value="2"/>
</dbReference>
<evidence type="ECO:0000313" key="3">
    <source>
        <dbReference type="EMBL" id="CAJ0594971.1"/>
    </source>
</evidence>
<dbReference type="AlphaFoldDB" id="A0AA36GMW6"/>
<keyword evidence="1" id="KW-0479">Metal-binding</keyword>
<dbReference type="PROSITE" id="PS50157">
    <property type="entry name" value="ZINC_FINGER_C2H2_2"/>
    <property type="match status" value="2"/>
</dbReference>
<sequence>MATKNPSTCDVCGSLFTNLRSMRTHQREKHADIYTSWTISCPLCGAEVSKHRELAVHARFTHAQDDDDYVVEKISFGTMREFKEWKALTEETNVISRVIPATYRSSSNAKITYMRCHRALKTPHVTPHKIKKAVPYCTADMKIVEDVEVINVEHCFTHIGHDPNPAMLKLEETAVQYIISLLKEGLTVRQVYRKLREKVRDAAKNRLYFTTMRDIRNIAAKCCIQPGKLHNLDRIHTIAPAHNANGDGFTLVIITPTQRDWLKRYGQRALCVDDTFNLTSYALRLATVVVADEYDRGLPAAYLLSYRMTESETAVLF</sequence>
<feature type="domain" description="C2H2-type" evidence="2">
    <location>
        <begin position="7"/>
        <end position="35"/>
    </location>
</feature>
<evidence type="ECO:0000256" key="1">
    <source>
        <dbReference type="PROSITE-ProRule" id="PRU00042"/>
    </source>
</evidence>
<protein>
    <recommendedName>
        <fullName evidence="2">C2H2-type domain-containing protein</fullName>
    </recommendedName>
</protein>
<dbReference type="InterPro" id="IPR013087">
    <property type="entry name" value="Znf_C2H2_type"/>
</dbReference>
<accession>A0AA36GMW6</accession>
<keyword evidence="1" id="KW-0863">Zinc-finger</keyword>
<gene>
    <name evidence="3" type="ORF">CYNAS_LOCUS6954</name>
</gene>
<keyword evidence="1" id="KW-0862">Zinc</keyword>
<proteinExistence type="predicted"/>
<name>A0AA36GMW6_CYLNA</name>
<reference evidence="3" key="1">
    <citation type="submission" date="2023-07" db="EMBL/GenBank/DDBJ databases">
        <authorList>
            <consortium name="CYATHOMIX"/>
        </authorList>
    </citation>
    <scope>NUCLEOTIDE SEQUENCE</scope>
    <source>
        <strain evidence="3">N/A</strain>
    </source>
</reference>
<organism evidence="3 4">
    <name type="scientific">Cylicocyclus nassatus</name>
    <name type="common">Nematode worm</name>
    <dbReference type="NCBI Taxonomy" id="53992"/>
    <lineage>
        <taxon>Eukaryota</taxon>
        <taxon>Metazoa</taxon>
        <taxon>Ecdysozoa</taxon>
        <taxon>Nematoda</taxon>
        <taxon>Chromadorea</taxon>
        <taxon>Rhabditida</taxon>
        <taxon>Rhabditina</taxon>
        <taxon>Rhabditomorpha</taxon>
        <taxon>Strongyloidea</taxon>
        <taxon>Strongylidae</taxon>
        <taxon>Cylicocyclus</taxon>
    </lineage>
</organism>
<feature type="domain" description="C2H2-type" evidence="2">
    <location>
        <begin position="39"/>
        <end position="67"/>
    </location>
</feature>
<dbReference type="Proteomes" id="UP001176961">
    <property type="component" value="Unassembled WGS sequence"/>
</dbReference>
<dbReference type="Gene3D" id="3.30.160.60">
    <property type="entry name" value="Classic Zinc Finger"/>
    <property type="match status" value="1"/>
</dbReference>
<evidence type="ECO:0000313" key="4">
    <source>
        <dbReference type="Proteomes" id="UP001176961"/>
    </source>
</evidence>
<comment type="caution">
    <text evidence="3">The sequence shown here is derived from an EMBL/GenBank/DDBJ whole genome shotgun (WGS) entry which is preliminary data.</text>
</comment>
<dbReference type="PANTHER" id="PTHR33936:SF24">
    <property type="entry name" value="C2H2-TYPE DOMAIN-CONTAINING PROTEIN"/>
    <property type="match status" value="1"/>
</dbReference>
<dbReference type="InterPro" id="IPR052797">
    <property type="entry name" value="RegFact_GeneExpr_CellDeath"/>
</dbReference>
<dbReference type="PANTHER" id="PTHR33936">
    <property type="entry name" value="PROTEIN CBG17840"/>
    <property type="match status" value="1"/>
</dbReference>